<evidence type="ECO:0000256" key="3">
    <source>
        <dbReference type="ARBA" id="ARBA00022692"/>
    </source>
</evidence>
<evidence type="ECO:0000256" key="1">
    <source>
        <dbReference type="ARBA" id="ARBA00004370"/>
    </source>
</evidence>
<feature type="domain" description="POTRA" evidence="10">
    <location>
        <begin position="373"/>
        <end position="447"/>
    </location>
</feature>
<dbReference type="InterPro" id="IPR023707">
    <property type="entry name" value="OM_assembly_BamA"/>
</dbReference>
<gene>
    <name evidence="11" type="primary">bamA</name>
    <name evidence="11" type="ORF">MNR06_05550</name>
</gene>
<feature type="chain" id="PRO_5046839757" description="Outer membrane protein assembly factor BamA" evidence="9">
    <location>
        <begin position="21"/>
        <end position="801"/>
    </location>
</feature>
<accession>A0ABY4CD83</accession>
<feature type="domain" description="POTRA" evidence="10">
    <location>
        <begin position="120"/>
        <end position="198"/>
    </location>
</feature>
<proteinExistence type="inferred from homology"/>
<feature type="domain" description="POTRA" evidence="10">
    <location>
        <begin position="292"/>
        <end position="370"/>
    </location>
</feature>
<sequence>MSKLLCALLITSLSSSLCFAQAKKKSPRRNQKAPTVQAASVETATSSLIVKKIEVVGNRKIERDAILSKITTKVGEAYSSDHIREDVEALFRLGFFNNIEVDREVSGKDATLTYKVLEKPSITEITYEGNSEVKSEDIADATGLKAYQLLNMTKVKEAVEKVQKLYEDKGFFLAKVEAEVQNLTKDETVRLVFKIRENDKVKVKKITFLGNKNLGDSSLKSKMLTQEGGFFSGLSGSGQYKQEMFERDVQILRFLYWNQGYVQAKVDRPQVTVTPDKKNIYITIRIEEGEQYHVGEVDFAGDILFPKQELHEAIKIDDNDVFAYDILQKDISELTAKYGDLGYAYANVIPRTAFNAKEKKVSLVFEFDKGSKVYFGKINVIGNSKTRDKVLRRELKVREGELYNETRRRQSLENIQRLGFFEEVNFKTSIDPENTEIMNVDIAVKERNTGQIQLGAGYGTSQGFTLQGSVNQANFLGRGQNLGASLNLSNTGSYYSLSFTEPYFRDTLWSVGADVYQSANSARADYNENHQGGAIRFGHPLAEYTRGYIRYKYDDTELATKYDSAGQPITDTDLFPLNTASGVTSSVTGTVDYDTRNDRQMPIKGIYTSASFEYAGLGGDLKYTRMNGSFRFYKNIFWDVVWRNNLQYARIDSLEGQDVPFSELYLLGGPYSLRGYRSYRVGKMKFSQKIFNEIKAETPTISDEEARRRSMRFYGGTQQAMYQTELQFPLVKEAGIMGAGFFDVGAAEDELSETDFFADIGFGIRWYSPIGVLRFEWGFPLNRDPLYQDATVFEFSIGPSF</sequence>
<evidence type="ECO:0000256" key="7">
    <source>
        <dbReference type="ARBA" id="ARBA00023237"/>
    </source>
</evidence>
<dbReference type="Proteomes" id="UP000830116">
    <property type="component" value="Chromosome"/>
</dbReference>
<dbReference type="PROSITE" id="PS51779">
    <property type="entry name" value="POTRA"/>
    <property type="match status" value="5"/>
</dbReference>
<keyword evidence="4 9" id="KW-0732">Signal</keyword>
<evidence type="ECO:0000259" key="10">
    <source>
        <dbReference type="PROSITE" id="PS51779"/>
    </source>
</evidence>
<keyword evidence="5" id="KW-0677">Repeat</keyword>
<protein>
    <recommendedName>
        <fullName evidence="8">Outer membrane protein assembly factor BamA</fullName>
    </recommendedName>
</protein>
<dbReference type="Pfam" id="PF01103">
    <property type="entry name" value="Omp85"/>
    <property type="match status" value="1"/>
</dbReference>
<dbReference type="InterPro" id="IPR000184">
    <property type="entry name" value="Bac_surfAg_D15"/>
</dbReference>
<evidence type="ECO:0000256" key="4">
    <source>
        <dbReference type="ARBA" id="ARBA00022729"/>
    </source>
</evidence>
<keyword evidence="2" id="KW-1134">Transmembrane beta strand</keyword>
<evidence type="ECO:0000256" key="5">
    <source>
        <dbReference type="ARBA" id="ARBA00022737"/>
    </source>
</evidence>
<evidence type="ECO:0000256" key="2">
    <source>
        <dbReference type="ARBA" id="ARBA00022452"/>
    </source>
</evidence>
<feature type="domain" description="POTRA" evidence="10">
    <location>
        <begin position="48"/>
        <end position="119"/>
    </location>
</feature>
<evidence type="ECO:0000256" key="6">
    <source>
        <dbReference type="ARBA" id="ARBA00023136"/>
    </source>
</evidence>
<dbReference type="Pfam" id="PF07244">
    <property type="entry name" value="POTRA"/>
    <property type="match status" value="5"/>
</dbReference>
<keyword evidence="6" id="KW-0472">Membrane</keyword>
<dbReference type="PANTHER" id="PTHR12815">
    <property type="entry name" value="SORTING AND ASSEMBLY MACHINERY SAMM50 PROTEIN FAMILY MEMBER"/>
    <property type="match status" value="1"/>
</dbReference>
<dbReference type="Gene3D" id="3.10.20.310">
    <property type="entry name" value="membrane protein fhac"/>
    <property type="match status" value="5"/>
</dbReference>
<feature type="signal peptide" evidence="9">
    <location>
        <begin position="1"/>
        <end position="20"/>
    </location>
</feature>
<evidence type="ECO:0000313" key="12">
    <source>
        <dbReference type="Proteomes" id="UP000830116"/>
    </source>
</evidence>
<dbReference type="NCBIfam" id="TIGR03303">
    <property type="entry name" value="OM_YaeT"/>
    <property type="match status" value="1"/>
</dbReference>
<comment type="subcellular location">
    <subcellularLocation>
        <location evidence="1">Membrane</location>
    </subcellularLocation>
</comment>
<organism evidence="11 12">
    <name type="scientific">Bdellovibrio reynosensis</name>
    <dbReference type="NCBI Taxonomy" id="2835041"/>
    <lineage>
        <taxon>Bacteria</taxon>
        <taxon>Pseudomonadati</taxon>
        <taxon>Bdellovibrionota</taxon>
        <taxon>Bdellovibrionia</taxon>
        <taxon>Bdellovibrionales</taxon>
        <taxon>Pseudobdellovibrionaceae</taxon>
        <taxon>Bdellovibrio</taxon>
    </lineage>
</organism>
<evidence type="ECO:0000256" key="8">
    <source>
        <dbReference type="NCBIfam" id="TIGR03303"/>
    </source>
</evidence>
<dbReference type="EMBL" id="CP093442">
    <property type="protein sequence ID" value="UOF02414.1"/>
    <property type="molecule type" value="Genomic_DNA"/>
</dbReference>
<reference evidence="11" key="1">
    <citation type="submission" date="2022-03" db="EMBL/GenBank/DDBJ databases">
        <title>Genome Identification and Characterization of new species Bdellovibrio reynosense LBG001 sp. nov. from a Mexico soil sample.</title>
        <authorList>
            <person name="Camilli A."/>
            <person name="Ajao Y."/>
            <person name="Guo X."/>
        </authorList>
    </citation>
    <scope>NUCLEOTIDE SEQUENCE</scope>
    <source>
        <strain evidence="11">LBG001</strain>
    </source>
</reference>
<dbReference type="RefSeq" id="WP_243539802.1">
    <property type="nucleotide sequence ID" value="NZ_CP093442.1"/>
</dbReference>
<dbReference type="PANTHER" id="PTHR12815:SF23">
    <property type="entry name" value="OUTER MEMBRANE PROTEIN ASSEMBLY FACTOR BAMA"/>
    <property type="match status" value="1"/>
</dbReference>
<dbReference type="PIRSF" id="PIRSF006076">
    <property type="entry name" value="OM_assembly_OMP85"/>
    <property type="match status" value="1"/>
</dbReference>
<name>A0ABY4CD83_9BACT</name>
<dbReference type="HAMAP" id="MF_01430">
    <property type="entry name" value="OM_assembly_BamA"/>
    <property type="match status" value="1"/>
</dbReference>
<dbReference type="Gene3D" id="2.40.160.50">
    <property type="entry name" value="membrane protein fhac: a member of the omp85/tpsb transporter family"/>
    <property type="match status" value="1"/>
</dbReference>
<keyword evidence="7" id="KW-0998">Cell outer membrane</keyword>
<evidence type="ECO:0000256" key="9">
    <source>
        <dbReference type="SAM" id="SignalP"/>
    </source>
</evidence>
<dbReference type="InterPro" id="IPR039910">
    <property type="entry name" value="D15-like"/>
</dbReference>
<evidence type="ECO:0000313" key="11">
    <source>
        <dbReference type="EMBL" id="UOF02414.1"/>
    </source>
</evidence>
<dbReference type="InterPro" id="IPR034746">
    <property type="entry name" value="POTRA"/>
</dbReference>
<feature type="domain" description="POTRA" evidence="10">
    <location>
        <begin position="201"/>
        <end position="289"/>
    </location>
</feature>
<dbReference type="InterPro" id="IPR010827">
    <property type="entry name" value="BamA/TamA_POTRA"/>
</dbReference>
<keyword evidence="3" id="KW-0812">Transmembrane</keyword>
<keyword evidence="12" id="KW-1185">Reference proteome</keyword>